<sequence length="224" mass="25733">MADLVRERNLGPCVYFVRSVIFGEEQTNRCTSGLLLACLVVVCEGVGAYWNWFKHDPLFFIRLLFHSGHPLSPLSSLALVKGAFFSPSVPERTVEEYRWTCMRGYESLVWPNQMMRRLVDPKRVLSNLVRRENGGQKVLIVAGKRDKLMGTRLMQEMAAEYREAYRELVGEKKLEGSEHEARPKGKGTADQGVKYVELDAAHHMQNDIRWEEGAERLAEFWAQL</sequence>
<dbReference type="InterPro" id="IPR029058">
    <property type="entry name" value="AB_hydrolase_fold"/>
</dbReference>
<dbReference type="EMBL" id="AHHD01000504">
    <property type="protein sequence ID" value="EKG10760.1"/>
    <property type="molecule type" value="Genomic_DNA"/>
</dbReference>
<evidence type="ECO:0000313" key="2">
    <source>
        <dbReference type="EMBL" id="EKG10760.1"/>
    </source>
</evidence>
<accession>K2S1Z4</accession>
<dbReference type="SUPFAM" id="SSF53474">
    <property type="entry name" value="alpha/beta-Hydrolases"/>
    <property type="match status" value="1"/>
</dbReference>
<dbReference type="Proteomes" id="UP000007129">
    <property type="component" value="Unassembled WGS sequence"/>
</dbReference>
<keyword evidence="1" id="KW-0812">Transmembrane</keyword>
<organism evidence="2 3">
    <name type="scientific">Macrophomina phaseolina (strain MS6)</name>
    <name type="common">Charcoal rot fungus</name>
    <dbReference type="NCBI Taxonomy" id="1126212"/>
    <lineage>
        <taxon>Eukaryota</taxon>
        <taxon>Fungi</taxon>
        <taxon>Dikarya</taxon>
        <taxon>Ascomycota</taxon>
        <taxon>Pezizomycotina</taxon>
        <taxon>Dothideomycetes</taxon>
        <taxon>Dothideomycetes incertae sedis</taxon>
        <taxon>Botryosphaeriales</taxon>
        <taxon>Botryosphaeriaceae</taxon>
        <taxon>Macrophomina</taxon>
    </lineage>
</organism>
<comment type="caution">
    <text evidence="2">The sequence shown here is derived from an EMBL/GenBank/DDBJ whole genome shotgun (WGS) entry which is preliminary data.</text>
</comment>
<dbReference type="InParanoid" id="K2S1Z4"/>
<feature type="transmembrane region" description="Helical" evidence="1">
    <location>
        <begin position="34"/>
        <end position="53"/>
    </location>
</feature>
<gene>
    <name evidence="2" type="ORF">MPH_12143</name>
</gene>
<dbReference type="OrthoDB" id="8119704at2759"/>
<dbReference type="STRING" id="1126212.K2S1Z4"/>
<dbReference type="AlphaFoldDB" id="K2S1Z4"/>
<evidence type="ECO:0000256" key="1">
    <source>
        <dbReference type="SAM" id="Phobius"/>
    </source>
</evidence>
<dbReference type="HOGENOM" id="CLU_051715_1_0_1"/>
<protein>
    <submittedName>
        <fullName evidence="2">Mitochondrial substrate/solute carrier</fullName>
    </submittedName>
</protein>
<dbReference type="eggNOG" id="ENOG502QTPE">
    <property type="taxonomic scope" value="Eukaryota"/>
</dbReference>
<keyword evidence="1" id="KW-1133">Transmembrane helix</keyword>
<reference evidence="2 3" key="1">
    <citation type="journal article" date="2012" name="BMC Genomics">
        <title>Tools to kill: Genome of one of the most destructive plant pathogenic fungi Macrophomina phaseolina.</title>
        <authorList>
            <person name="Islam M.S."/>
            <person name="Haque M.S."/>
            <person name="Islam M.M."/>
            <person name="Emdad E.M."/>
            <person name="Halim A."/>
            <person name="Hossen Q.M.M."/>
            <person name="Hossain M.Z."/>
            <person name="Ahmed B."/>
            <person name="Rahim S."/>
            <person name="Rahman M.S."/>
            <person name="Alam M.M."/>
            <person name="Hou S."/>
            <person name="Wan X."/>
            <person name="Saito J.A."/>
            <person name="Alam M."/>
        </authorList>
    </citation>
    <scope>NUCLEOTIDE SEQUENCE [LARGE SCALE GENOMIC DNA]</scope>
    <source>
        <strain evidence="2 3">MS6</strain>
    </source>
</reference>
<evidence type="ECO:0000313" key="3">
    <source>
        <dbReference type="Proteomes" id="UP000007129"/>
    </source>
</evidence>
<dbReference type="VEuPathDB" id="FungiDB:MPH_12143"/>
<keyword evidence="1" id="KW-0472">Membrane</keyword>
<name>K2S1Z4_MACPH</name>
<proteinExistence type="predicted"/>